<dbReference type="GO" id="GO:0030036">
    <property type="term" value="P:actin cytoskeleton organization"/>
    <property type="evidence" value="ECO:0007669"/>
    <property type="project" value="TreeGrafter"/>
</dbReference>
<keyword evidence="1" id="KW-0344">Guanine-nucleotide releasing factor</keyword>
<dbReference type="EMBL" id="NCKU01000006">
    <property type="protein sequence ID" value="RWS18015.1"/>
    <property type="molecule type" value="Genomic_DNA"/>
</dbReference>
<feature type="compositionally biased region" description="Acidic residues" evidence="2">
    <location>
        <begin position="396"/>
        <end position="409"/>
    </location>
</feature>
<proteinExistence type="predicted"/>
<dbReference type="STRING" id="1965070.A0A3S3PEX8"/>
<accession>A0A3S3PEX8</accession>
<dbReference type="InterPro" id="IPR035899">
    <property type="entry name" value="DBL_dom_sf"/>
</dbReference>
<sequence>MSREQKSKLTLDAILIMPVQRIPRYELLIKELLKHTPTEHPDHEFLLKAQKEVHELALKINRMEKEAFLHEQMQQRVKEIEHLIEGVMDLSHPDRTFIRYDFVSIPGGLGTKKERCLFLFSDILLITSIKKKSGTARKSSTASGSPSPFNTLEANKYKYLMRFSLDNIDISKVSDVNVKKTLKDIETLQSDLLTLNQINDLINNLAINHQPLDDAIKDMISSVSKQLNDKQTNDSQLLSLELAITSQEGVDSLTIIFPSTEKRSSWEATFNEVKQRLVLSTDRKPPPEFLLSLPIRKTRAGLQFTCASPTLGSNQFGYKDVWICNSDGYVGQVCVLSMQPDPNVTSCNGVCNARILCVTAIPGAMSSSSTSSPTPRKTKSLPPLSAPTSQFQLDSDSSDDEEDPYDEELSLPIPPQSPVDSCCSSEFECNHPTMWLGTEDGCYLNNQVFGGLSNGQIVIFRRDETGNWMTNDPKLMEISSFPVVKLLAVSGKLWCAVQNQIHVLSTSSLEIETSFHVNLDANRVILCMVTSGLGVWISMQSSPIIKLFHGKSYECLIEVNIAPSVSKILTTCDDIIRQHKTACLRVTTLLACKDLLWIGTSAGTVLTMPLPHLTAATTKLDNIPNVSGHTGHVRFLTTVQFNSSHSCLRHNSHECNTHCLSIKKDNFCGKQAVKGGSMIRSGSNPSMCSKILVISGGDGYEDFGNYGANESVGRDDSTNHILIWQV</sequence>
<dbReference type="InterPro" id="IPR039919">
    <property type="entry name" value="ARHGEF10/ARHGEF17"/>
</dbReference>
<dbReference type="SUPFAM" id="SSF50729">
    <property type="entry name" value="PH domain-like"/>
    <property type="match status" value="1"/>
</dbReference>
<dbReference type="InterPro" id="IPR001331">
    <property type="entry name" value="GDS_CDC24_CS"/>
</dbReference>
<dbReference type="Gene3D" id="1.20.900.10">
    <property type="entry name" value="Dbl homology (DH) domain"/>
    <property type="match status" value="1"/>
</dbReference>
<dbReference type="SUPFAM" id="SSF48065">
    <property type="entry name" value="DBL homology domain (DH-domain)"/>
    <property type="match status" value="1"/>
</dbReference>
<dbReference type="InterPro" id="IPR000219">
    <property type="entry name" value="DH_dom"/>
</dbReference>
<dbReference type="GO" id="GO:0035556">
    <property type="term" value="P:intracellular signal transduction"/>
    <property type="evidence" value="ECO:0007669"/>
    <property type="project" value="InterPro"/>
</dbReference>
<dbReference type="Pfam" id="PF00621">
    <property type="entry name" value="RhoGEF"/>
    <property type="match status" value="1"/>
</dbReference>
<gene>
    <name evidence="4" type="ORF">B4U79_08677</name>
</gene>
<dbReference type="Pfam" id="PF19057">
    <property type="entry name" value="PH_19"/>
    <property type="match status" value="1"/>
</dbReference>
<keyword evidence="5" id="KW-1185">Reference proteome</keyword>
<evidence type="ECO:0000256" key="1">
    <source>
        <dbReference type="ARBA" id="ARBA00022658"/>
    </source>
</evidence>
<protein>
    <submittedName>
        <fullName evidence="4">Rho guanine nucleotide exchange factor 17-like protein</fullName>
    </submittedName>
</protein>
<dbReference type="PANTHER" id="PTHR12877">
    <property type="entry name" value="RHO GUANINE NUCLEOTIDE EXCHANGE FACTOR"/>
    <property type="match status" value="1"/>
</dbReference>
<dbReference type="PANTHER" id="PTHR12877:SF15">
    <property type="entry name" value="RHO GUANINE NUCLEOTIDE EXCHANGE FACTOR 17"/>
    <property type="match status" value="1"/>
</dbReference>
<feature type="domain" description="DH" evidence="3">
    <location>
        <begin position="1"/>
        <end position="63"/>
    </location>
</feature>
<evidence type="ECO:0000313" key="5">
    <source>
        <dbReference type="Proteomes" id="UP000285301"/>
    </source>
</evidence>
<dbReference type="Gene3D" id="2.30.29.30">
    <property type="entry name" value="Pleckstrin-homology domain (PH domain)/Phosphotyrosine-binding domain (PTB)"/>
    <property type="match status" value="1"/>
</dbReference>
<dbReference type="OrthoDB" id="6422170at2759"/>
<reference evidence="4 5" key="1">
    <citation type="journal article" date="2018" name="Gigascience">
        <title>Genomes of trombidid mites reveal novel predicted allergens and laterally-transferred genes associated with secondary metabolism.</title>
        <authorList>
            <person name="Dong X."/>
            <person name="Chaisiri K."/>
            <person name="Xia D."/>
            <person name="Armstrong S.D."/>
            <person name="Fang Y."/>
            <person name="Donnelly M.J."/>
            <person name="Kadowaki T."/>
            <person name="McGarry J.W."/>
            <person name="Darby A.C."/>
            <person name="Makepeace B.L."/>
        </authorList>
    </citation>
    <scope>NUCLEOTIDE SEQUENCE [LARGE SCALE GENOMIC DNA]</scope>
    <source>
        <strain evidence="4">UoL-WK</strain>
    </source>
</reference>
<evidence type="ECO:0000256" key="2">
    <source>
        <dbReference type="SAM" id="MobiDB-lite"/>
    </source>
</evidence>
<comment type="caution">
    <text evidence="4">The sequence shown here is derived from an EMBL/GenBank/DDBJ whole genome shotgun (WGS) entry which is preliminary data.</text>
</comment>
<feature type="region of interest" description="Disordered" evidence="2">
    <location>
        <begin position="365"/>
        <end position="416"/>
    </location>
</feature>
<dbReference type="PROSITE" id="PS00741">
    <property type="entry name" value="DH_1"/>
    <property type="match status" value="1"/>
</dbReference>
<name>A0A3S3PEX8_9ACAR</name>
<organism evidence="4 5">
    <name type="scientific">Dinothrombium tinctorium</name>
    <dbReference type="NCBI Taxonomy" id="1965070"/>
    <lineage>
        <taxon>Eukaryota</taxon>
        <taxon>Metazoa</taxon>
        <taxon>Ecdysozoa</taxon>
        <taxon>Arthropoda</taxon>
        <taxon>Chelicerata</taxon>
        <taxon>Arachnida</taxon>
        <taxon>Acari</taxon>
        <taxon>Acariformes</taxon>
        <taxon>Trombidiformes</taxon>
        <taxon>Prostigmata</taxon>
        <taxon>Anystina</taxon>
        <taxon>Parasitengona</taxon>
        <taxon>Trombidioidea</taxon>
        <taxon>Trombidiidae</taxon>
        <taxon>Dinothrombium</taxon>
    </lineage>
</organism>
<dbReference type="InterPro" id="IPR011993">
    <property type="entry name" value="PH-like_dom_sf"/>
</dbReference>
<feature type="compositionally biased region" description="Low complexity" evidence="2">
    <location>
        <begin position="366"/>
        <end position="383"/>
    </location>
</feature>
<dbReference type="PROSITE" id="PS50010">
    <property type="entry name" value="DH_2"/>
    <property type="match status" value="1"/>
</dbReference>
<dbReference type="GO" id="GO:0005085">
    <property type="term" value="F:guanyl-nucleotide exchange factor activity"/>
    <property type="evidence" value="ECO:0007669"/>
    <property type="project" value="UniProtKB-KW"/>
</dbReference>
<dbReference type="Pfam" id="PF19056">
    <property type="entry name" value="WD40_2"/>
    <property type="match status" value="1"/>
</dbReference>
<dbReference type="Proteomes" id="UP000285301">
    <property type="component" value="Unassembled WGS sequence"/>
</dbReference>
<dbReference type="AlphaFoldDB" id="A0A3S3PEX8"/>
<evidence type="ECO:0000313" key="4">
    <source>
        <dbReference type="EMBL" id="RWS18015.1"/>
    </source>
</evidence>
<evidence type="ECO:0000259" key="3">
    <source>
        <dbReference type="PROSITE" id="PS50010"/>
    </source>
</evidence>